<protein>
    <submittedName>
        <fullName evidence="1">Uncharacterized protein</fullName>
    </submittedName>
</protein>
<proteinExistence type="predicted"/>
<accession>A0A1X7VR96</accession>
<dbReference type="EnsemblMetazoa" id="Aqu2.1.42355_001">
    <property type="protein sequence ID" value="Aqu2.1.42355_001"/>
    <property type="gene ID" value="Aqu2.1.42355"/>
</dbReference>
<sequence length="84" mass="9759">MTSCNYIYGPWFKPFDPDYLGYCQRRIDEYYDEEKQFPGSKNIKKCSRVSSKLIQVEFVGNEGLEGLNMTELISLLQCAVVPTY</sequence>
<dbReference type="InParanoid" id="A0A1X7VR96"/>
<name>A0A1X7VR96_AMPQE</name>
<reference evidence="1" key="1">
    <citation type="submission" date="2017-05" db="UniProtKB">
        <authorList>
            <consortium name="EnsemblMetazoa"/>
        </authorList>
    </citation>
    <scope>IDENTIFICATION</scope>
</reference>
<evidence type="ECO:0000313" key="1">
    <source>
        <dbReference type="EnsemblMetazoa" id="Aqu2.1.42355_001"/>
    </source>
</evidence>
<dbReference type="AlphaFoldDB" id="A0A1X7VR96"/>
<organism evidence="1">
    <name type="scientific">Amphimedon queenslandica</name>
    <name type="common">Sponge</name>
    <dbReference type="NCBI Taxonomy" id="400682"/>
    <lineage>
        <taxon>Eukaryota</taxon>
        <taxon>Metazoa</taxon>
        <taxon>Porifera</taxon>
        <taxon>Demospongiae</taxon>
        <taxon>Heteroscleromorpha</taxon>
        <taxon>Haplosclerida</taxon>
        <taxon>Niphatidae</taxon>
        <taxon>Amphimedon</taxon>
    </lineage>
</organism>